<evidence type="ECO:0000256" key="1">
    <source>
        <dbReference type="ARBA" id="ARBA00009589"/>
    </source>
</evidence>
<dbReference type="InterPro" id="IPR010708">
    <property type="entry name" value="5'(3')-deoxyribonucleotidase"/>
</dbReference>
<dbReference type="Pfam" id="PF06941">
    <property type="entry name" value="NT5C"/>
    <property type="match status" value="1"/>
</dbReference>
<evidence type="ECO:0000313" key="3">
    <source>
        <dbReference type="EMBL" id="MCU6706467.1"/>
    </source>
</evidence>
<dbReference type="AlphaFoldDB" id="A0AAE3LL47"/>
<organism evidence="3 4">
    <name type="scientific">Hominimerdicola aceti</name>
    <dbReference type="NCBI Taxonomy" id="2981726"/>
    <lineage>
        <taxon>Bacteria</taxon>
        <taxon>Bacillati</taxon>
        <taxon>Bacillota</taxon>
        <taxon>Clostridia</taxon>
        <taxon>Eubacteriales</taxon>
        <taxon>Oscillospiraceae</taxon>
        <taxon>Hominimerdicola</taxon>
    </lineage>
</organism>
<feature type="active site" description="Proton donor" evidence="2">
    <location>
        <position position="20"/>
    </location>
</feature>
<dbReference type="GO" id="GO:0008253">
    <property type="term" value="F:5'-nucleotidase activity"/>
    <property type="evidence" value="ECO:0007669"/>
    <property type="project" value="InterPro"/>
</dbReference>
<reference evidence="3 4" key="1">
    <citation type="journal article" date="2021" name="ISME Commun">
        <title>Automated analysis of genomic sequences facilitates high-throughput and comprehensive description of bacteria.</title>
        <authorList>
            <person name="Hitch T.C.A."/>
        </authorList>
    </citation>
    <scope>NUCLEOTIDE SEQUENCE [LARGE SCALE GENOMIC DNA]</scope>
    <source>
        <strain evidence="3 4">Sanger_31</strain>
    </source>
</reference>
<gene>
    <name evidence="3" type="ORF">OCV57_11105</name>
</gene>
<sequence>MELKANLIRPRPWRIGVDCDNVINNLAESIIDVYNKDYNDNLSVADITTYNMRQFFKKVSQDKFYDYFTDKRVWENIKVLENCVATLKKYHDLGCKIYIVTATAPQNVSSKVAWLQEQLPFLNMYDSLIVIKNKQMLSGDIDILVDDCVDNLVGGYYHKILFDYPWNRLGFESYENNTHMLHQRYRCRNWNDIDKAINIIMKTDMGTEIKLDLKPENIESIESEQKIDFVLSDNKE</sequence>
<accession>A0AAE3LL47</accession>
<dbReference type="EMBL" id="JAOQJZ010000012">
    <property type="protein sequence ID" value="MCU6706467.1"/>
    <property type="molecule type" value="Genomic_DNA"/>
</dbReference>
<feature type="active site" description="Nucleophile" evidence="2">
    <location>
        <position position="18"/>
    </location>
</feature>
<dbReference type="Proteomes" id="UP001208131">
    <property type="component" value="Unassembled WGS sequence"/>
</dbReference>
<evidence type="ECO:0000256" key="2">
    <source>
        <dbReference type="PIRSR" id="PIRSR610708-1"/>
    </source>
</evidence>
<keyword evidence="4" id="KW-1185">Reference proteome</keyword>
<dbReference type="GO" id="GO:0009264">
    <property type="term" value="P:deoxyribonucleotide catabolic process"/>
    <property type="evidence" value="ECO:0007669"/>
    <property type="project" value="InterPro"/>
</dbReference>
<dbReference type="InterPro" id="IPR036412">
    <property type="entry name" value="HAD-like_sf"/>
</dbReference>
<comment type="similarity">
    <text evidence="1">Belongs to the 5'(3')-deoxyribonucleotidase family.</text>
</comment>
<dbReference type="InterPro" id="IPR052419">
    <property type="entry name" value="5_3-deoxyribonucleotidase-like"/>
</dbReference>
<evidence type="ECO:0000313" key="4">
    <source>
        <dbReference type="Proteomes" id="UP001208131"/>
    </source>
</evidence>
<dbReference type="InterPro" id="IPR023214">
    <property type="entry name" value="HAD_sf"/>
</dbReference>
<name>A0AAE3LL47_9FIRM</name>
<dbReference type="PANTHER" id="PTHR35134">
    <property type="entry name" value="NUCLEOTIDASE YQFW-RELATED"/>
    <property type="match status" value="1"/>
</dbReference>
<dbReference type="SUPFAM" id="SSF56784">
    <property type="entry name" value="HAD-like"/>
    <property type="match status" value="1"/>
</dbReference>
<dbReference type="RefSeq" id="WP_267301618.1">
    <property type="nucleotide sequence ID" value="NZ_JAOQJZ010000012.1"/>
</dbReference>
<dbReference type="PANTHER" id="PTHR35134:SF2">
    <property type="entry name" value="NUCLEOTIDASE YQFW-RELATED"/>
    <property type="match status" value="1"/>
</dbReference>
<proteinExistence type="inferred from homology"/>
<dbReference type="Gene3D" id="3.40.50.1000">
    <property type="entry name" value="HAD superfamily/HAD-like"/>
    <property type="match status" value="1"/>
</dbReference>
<comment type="caution">
    <text evidence="3">The sequence shown here is derived from an EMBL/GenBank/DDBJ whole genome shotgun (WGS) entry which is preliminary data.</text>
</comment>
<protein>
    <submittedName>
        <fullName evidence="3">Uncharacterized protein</fullName>
    </submittedName>
</protein>